<evidence type="ECO:0000313" key="1">
    <source>
        <dbReference type="EMBL" id="OHA27236.1"/>
    </source>
</evidence>
<dbReference type="EMBL" id="MHRQ01000010">
    <property type="protein sequence ID" value="OHA27236.1"/>
    <property type="molecule type" value="Genomic_DNA"/>
</dbReference>
<protein>
    <submittedName>
        <fullName evidence="1">Uncharacterized protein</fullName>
    </submittedName>
</protein>
<sequence length="172" mass="18698">MKKIIIVVGVLILVGVGIFYIRRDVASQPDYKNISYQIESQSVMLKDGVDEVSIVSGSSTKSITRYFGNETKGDVNGDGIPDLVFLLTQENGGSATFYYVVAAFQNEKGGYTGTNAVLLGDRIAPQTTEFRDGEIIVNYADRKAGDPMTTKPSVGVSKYLKVVDNQLIEVSQ</sequence>
<evidence type="ECO:0000313" key="2">
    <source>
        <dbReference type="Proteomes" id="UP000177565"/>
    </source>
</evidence>
<dbReference type="InterPro" id="IPR028994">
    <property type="entry name" value="Integrin_alpha_N"/>
</dbReference>
<reference evidence="1 2" key="1">
    <citation type="journal article" date="2016" name="Nat. Commun.">
        <title>Thousands of microbial genomes shed light on interconnected biogeochemical processes in an aquifer system.</title>
        <authorList>
            <person name="Anantharaman K."/>
            <person name="Brown C.T."/>
            <person name="Hug L.A."/>
            <person name="Sharon I."/>
            <person name="Castelle C.J."/>
            <person name="Probst A.J."/>
            <person name="Thomas B.C."/>
            <person name="Singh A."/>
            <person name="Wilkins M.J."/>
            <person name="Karaoz U."/>
            <person name="Brodie E.L."/>
            <person name="Williams K.H."/>
            <person name="Hubbard S.S."/>
            <person name="Banfield J.F."/>
        </authorList>
    </citation>
    <scope>NUCLEOTIDE SEQUENCE [LARGE SCALE GENOMIC DNA]</scope>
</reference>
<dbReference type="Proteomes" id="UP000177565">
    <property type="component" value="Unassembled WGS sequence"/>
</dbReference>
<accession>A0A1G2MTN0</accession>
<organism evidence="1 2">
    <name type="scientific">Candidatus Taylorbacteria bacterium RIFCSPHIGHO2_02_FULL_46_13</name>
    <dbReference type="NCBI Taxonomy" id="1802312"/>
    <lineage>
        <taxon>Bacteria</taxon>
        <taxon>Candidatus Tayloriibacteriota</taxon>
    </lineage>
</organism>
<dbReference type="AlphaFoldDB" id="A0A1G2MTN0"/>
<name>A0A1G2MTN0_9BACT</name>
<gene>
    <name evidence="1" type="ORF">A3C06_04050</name>
</gene>
<comment type="caution">
    <text evidence="1">The sequence shown here is derived from an EMBL/GenBank/DDBJ whole genome shotgun (WGS) entry which is preliminary data.</text>
</comment>
<dbReference type="STRING" id="1802312.A3C06_04050"/>
<dbReference type="SUPFAM" id="SSF69318">
    <property type="entry name" value="Integrin alpha N-terminal domain"/>
    <property type="match status" value="1"/>
</dbReference>
<proteinExistence type="predicted"/>